<name>A0A9Q1GVC5_HOLLE</name>
<accession>A0A9Q1GVC5</accession>
<evidence type="ECO:0000256" key="3">
    <source>
        <dbReference type="ARBA" id="ARBA00022692"/>
    </source>
</evidence>
<evidence type="ECO:0000313" key="8">
    <source>
        <dbReference type="EMBL" id="KAJ8027312.1"/>
    </source>
</evidence>
<keyword evidence="9" id="KW-1185">Reference proteome</keyword>
<dbReference type="OrthoDB" id="432685at2759"/>
<dbReference type="GO" id="GO:0016020">
    <property type="term" value="C:membrane"/>
    <property type="evidence" value="ECO:0007669"/>
    <property type="project" value="UniProtKB-SubCell"/>
</dbReference>
<keyword evidence="7" id="KW-0732">Signal</keyword>
<sequence length="139" mass="15244">MGTMHYLAVGVGLCFAVLGLLKVAPIQPAHNQLVSNYGRFAGVFPLKFVGIQPSADMYTALMAFAEIMLGSLLAFGRYDWRAWSCLSLLVIMVIIVWSMLALGEVIAQMFPYLVLGGLLLVLLFHPNGFWGNRGKVHLS</sequence>
<evidence type="ECO:0000256" key="7">
    <source>
        <dbReference type="SAM" id="SignalP"/>
    </source>
</evidence>
<comment type="caution">
    <text evidence="8">The sequence shown here is derived from an EMBL/GenBank/DDBJ whole genome shotgun (WGS) entry which is preliminary data.</text>
</comment>
<evidence type="ECO:0000256" key="6">
    <source>
        <dbReference type="SAM" id="Phobius"/>
    </source>
</evidence>
<dbReference type="AlphaFoldDB" id="A0A9Q1GVC5"/>
<organism evidence="8 9">
    <name type="scientific">Holothuria leucospilota</name>
    <name type="common">Black long sea cucumber</name>
    <name type="synonym">Mertensiothuria leucospilota</name>
    <dbReference type="NCBI Taxonomy" id="206669"/>
    <lineage>
        <taxon>Eukaryota</taxon>
        <taxon>Metazoa</taxon>
        <taxon>Echinodermata</taxon>
        <taxon>Eleutherozoa</taxon>
        <taxon>Echinozoa</taxon>
        <taxon>Holothuroidea</taxon>
        <taxon>Aspidochirotacea</taxon>
        <taxon>Aspidochirotida</taxon>
        <taxon>Holothuriidae</taxon>
        <taxon>Holothuria</taxon>
    </lineage>
</organism>
<gene>
    <name evidence="8" type="ORF">HOLleu_32423</name>
</gene>
<evidence type="ECO:0000256" key="5">
    <source>
        <dbReference type="ARBA" id="ARBA00023136"/>
    </source>
</evidence>
<proteinExistence type="inferred from homology"/>
<feature type="signal peptide" evidence="7">
    <location>
        <begin position="1"/>
        <end position="19"/>
    </location>
</feature>
<evidence type="ECO:0000313" key="9">
    <source>
        <dbReference type="Proteomes" id="UP001152320"/>
    </source>
</evidence>
<dbReference type="PANTHER" id="PTHR13163:SF2">
    <property type="entry name" value="TRANSMEMBRANE PROTEIN 35B"/>
    <property type="match status" value="1"/>
</dbReference>
<keyword evidence="5 6" id="KW-0472">Membrane</keyword>
<evidence type="ECO:0000256" key="1">
    <source>
        <dbReference type="ARBA" id="ARBA00004141"/>
    </source>
</evidence>
<keyword evidence="3 6" id="KW-0812">Transmembrane</keyword>
<feature type="transmembrane region" description="Helical" evidence="6">
    <location>
        <begin position="57"/>
        <end position="75"/>
    </location>
</feature>
<dbReference type="Proteomes" id="UP001152320">
    <property type="component" value="Chromosome 16"/>
</dbReference>
<feature type="chain" id="PRO_5040369195" description="DoxX family protein" evidence="7">
    <location>
        <begin position="20"/>
        <end position="139"/>
    </location>
</feature>
<keyword evidence="4 6" id="KW-1133">Transmembrane helix</keyword>
<comment type="subcellular location">
    <subcellularLocation>
        <location evidence="1">Membrane</location>
        <topology evidence="1">Multi-pass membrane protein</topology>
    </subcellularLocation>
</comment>
<evidence type="ECO:0008006" key="10">
    <source>
        <dbReference type="Google" id="ProtNLM"/>
    </source>
</evidence>
<comment type="similarity">
    <text evidence="2">Belongs to the DoxX family.</text>
</comment>
<feature type="transmembrane region" description="Helical" evidence="6">
    <location>
        <begin position="82"/>
        <end position="103"/>
    </location>
</feature>
<dbReference type="InterPro" id="IPR040399">
    <property type="entry name" value="TMEM35A/B"/>
</dbReference>
<reference evidence="8" key="1">
    <citation type="submission" date="2021-10" db="EMBL/GenBank/DDBJ databases">
        <title>Tropical sea cucumber genome reveals ecological adaptation and Cuvierian tubules defense mechanism.</title>
        <authorList>
            <person name="Chen T."/>
        </authorList>
    </citation>
    <scope>NUCLEOTIDE SEQUENCE</scope>
    <source>
        <strain evidence="8">Nanhai2018</strain>
        <tissue evidence="8">Muscle</tissue>
    </source>
</reference>
<protein>
    <recommendedName>
        <fullName evidence="10">DoxX family protein</fullName>
    </recommendedName>
</protein>
<feature type="transmembrane region" description="Helical" evidence="6">
    <location>
        <begin position="109"/>
        <end position="130"/>
    </location>
</feature>
<dbReference type="EMBL" id="JAIZAY010000016">
    <property type="protein sequence ID" value="KAJ8027312.1"/>
    <property type="molecule type" value="Genomic_DNA"/>
</dbReference>
<dbReference type="PANTHER" id="PTHR13163">
    <property type="entry name" value="SPINAL CORD EXPRESSION PROTEIN 4"/>
    <property type="match status" value="1"/>
</dbReference>
<evidence type="ECO:0000256" key="4">
    <source>
        <dbReference type="ARBA" id="ARBA00022989"/>
    </source>
</evidence>
<evidence type="ECO:0000256" key="2">
    <source>
        <dbReference type="ARBA" id="ARBA00006679"/>
    </source>
</evidence>